<dbReference type="RefSeq" id="WP_127703247.1">
    <property type="nucleotide sequence ID" value="NZ_SACK01000001.1"/>
</dbReference>
<protein>
    <submittedName>
        <fullName evidence="2">NAD-dependent epimerase/dehydratase family protein</fullName>
    </submittedName>
</protein>
<dbReference type="InterPro" id="IPR051604">
    <property type="entry name" value="Ergot_Alk_Oxidoreductase"/>
</dbReference>
<dbReference type="EMBL" id="SACK01000001">
    <property type="protein sequence ID" value="RVU02881.1"/>
    <property type="molecule type" value="Genomic_DNA"/>
</dbReference>
<evidence type="ECO:0000313" key="3">
    <source>
        <dbReference type="Proteomes" id="UP000282759"/>
    </source>
</evidence>
<gene>
    <name evidence="2" type="ORF">EOD41_02790</name>
</gene>
<dbReference type="SUPFAM" id="SSF51735">
    <property type="entry name" value="NAD(P)-binding Rossmann-fold domains"/>
    <property type="match status" value="1"/>
</dbReference>
<evidence type="ECO:0000313" key="2">
    <source>
        <dbReference type="EMBL" id="RVU02881.1"/>
    </source>
</evidence>
<reference evidence="2 3" key="1">
    <citation type="submission" date="2019-01" db="EMBL/GenBank/DDBJ databases">
        <authorList>
            <person name="Chen W.-M."/>
        </authorList>
    </citation>
    <scope>NUCLEOTIDE SEQUENCE [LARGE SCALE GENOMIC DNA]</scope>
    <source>
        <strain evidence="2 3">YBJ-36</strain>
    </source>
</reference>
<comment type="caution">
    <text evidence="2">The sequence shown here is derived from an EMBL/GenBank/DDBJ whole genome shotgun (WGS) entry which is preliminary data.</text>
</comment>
<organism evidence="2 3">
    <name type="scientific">Mucilaginibacter limnophilus</name>
    <dbReference type="NCBI Taxonomy" id="1932778"/>
    <lineage>
        <taxon>Bacteria</taxon>
        <taxon>Pseudomonadati</taxon>
        <taxon>Bacteroidota</taxon>
        <taxon>Sphingobacteriia</taxon>
        <taxon>Sphingobacteriales</taxon>
        <taxon>Sphingobacteriaceae</taxon>
        <taxon>Mucilaginibacter</taxon>
    </lineage>
</organism>
<name>A0A3S2Y3T5_9SPHI</name>
<dbReference type="Proteomes" id="UP000282759">
    <property type="component" value="Unassembled WGS sequence"/>
</dbReference>
<feature type="domain" description="NmrA-like" evidence="1">
    <location>
        <begin position="2"/>
        <end position="272"/>
    </location>
</feature>
<dbReference type="Gene3D" id="3.90.25.10">
    <property type="entry name" value="UDP-galactose 4-epimerase, domain 1"/>
    <property type="match status" value="1"/>
</dbReference>
<sequence length="301" mass="32981">MNIVITGSLGNISKPLTQQLVKAGHQVTVISSTSERQAQIEANGAKAAIGTMQDVDFLTNTFTGADAVYLMESLGHDFFFNKEIDANAELIKIGENYKQAVEQSGVKRIVHLSSIGAHTNQGNGILAFHHDIEQILKQLPDDVAITTLRPVGFYYNMFSFIPLIKNMGVIASNYTTTYKEPWVSPLDIADVAAVELTTAFAGRKVRYIASDELTSDEVATILGEAIGKPDLQWIVITDEQQLDGMLKAGMNIQTAKGLVEMNTARGTGELFEDYFKNKPALGKVKLTDFAKDFTAAYHQKQ</sequence>
<dbReference type="PANTHER" id="PTHR43162">
    <property type="match status" value="1"/>
</dbReference>
<dbReference type="InterPro" id="IPR036291">
    <property type="entry name" value="NAD(P)-bd_dom_sf"/>
</dbReference>
<dbReference type="PANTHER" id="PTHR43162:SF1">
    <property type="entry name" value="PRESTALK A DIFFERENTIATION PROTEIN A"/>
    <property type="match status" value="1"/>
</dbReference>
<keyword evidence="3" id="KW-1185">Reference proteome</keyword>
<accession>A0A3S2Y3T5</accession>
<dbReference type="Pfam" id="PF05368">
    <property type="entry name" value="NmrA"/>
    <property type="match status" value="1"/>
</dbReference>
<dbReference type="InterPro" id="IPR008030">
    <property type="entry name" value="NmrA-like"/>
</dbReference>
<dbReference type="OrthoDB" id="2149806at2"/>
<proteinExistence type="predicted"/>
<dbReference type="AlphaFoldDB" id="A0A3S2Y3T5"/>
<dbReference type="Gene3D" id="3.40.50.720">
    <property type="entry name" value="NAD(P)-binding Rossmann-like Domain"/>
    <property type="match status" value="1"/>
</dbReference>
<evidence type="ECO:0000259" key="1">
    <source>
        <dbReference type="Pfam" id="PF05368"/>
    </source>
</evidence>